<dbReference type="HOGENOM" id="CLU_061751_0_0_4"/>
<reference evidence="2 3" key="1">
    <citation type="journal article" date="2007" name="J. Bacteriol.">
        <title>Whole-genome analysis of the methyl tert-butyl ether-degrading beta-proteobacterium Methylibium petroleiphilum PM1.</title>
        <authorList>
            <person name="Kane S.R."/>
            <person name="Chakicherla A.Y."/>
            <person name="Chain P.S.G."/>
            <person name="Schmidt R."/>
            <person name="Shin M.W."/>
            <person name="Legler T.C."/>
            <person name="Scow K.M."/>
            <person name="Larimer F.W."/>
            <person name="Lucas S.M."/>
            <person name="Richardson P.M."/>
            <person name="Hristova K.R."/>
        </authorList>
    </citation>
    <scope>NUCLEOTIDE SEQUENCE [LARGE SCALE GENOMIC DNA]</scope>
    <source>
        <strain evidence="3">ATCC BAA-1232 / LMG 22953 / PM1</strain>
    </source>
</reference>
<dbReference type="STRING" id="420662.Mpe_A0979"/>
<protein>
    <recommendedName>
        <fullName evidence="1">CHK kinase-like domain-containing protein</fullName>
    </recommendedName>
</protein>
<keyword evidence="3" id="KW-1185">Reference proteome</keyword>
<dbReference type="SMART" id="SM00587">
    <property type="entry name" value="CHK"/>
    <property type="match status" value="1"/>
</dbReference>
<organism evidence="2 3">
    <name type="scientific">Methylibium petroleiphilum (strain ATCC BAA-1232 / LMG 22953 / PM1)</name>
    <dbReference type="NCBI Taxonomy" id="420662"/>
    <lineage>
        <taxon>Bacteria</taxon>
        <taxon>Pseudomonadati</taxon>
        <taxon>Pseudomonadota</taxon>
        <taxon>Betaproteobacteria</taxon>
        <taxon>Burkholderiales</taxon>
        <taxon>Sphaerotilaceae</taxon>
        <taxon>Methylibium</taxon>
    </lineage>
</organism>
<dbReference type="PANTHER" id="PTHR23020:SF41">
    <property type="entry name" value="AMINOGLYCOSIDE PHOSPHOTRANSFERASE DOMAIN-CONTAINING PROTEIN"/>
    <property type="match status" value="1"/>
</dbReference>
<dbReference type="eggNOG" id="COG3178">
    <property type="taxonomic scope" value="Bacteria"/>
</dbReference>
<dbReference type="InterPro" id="IPR052961">
    <property type="entry name" value="Oxido-Kinase-like_Enzymes"/>
</dbReference>
<sequence>MSQPVAIVPPEAVTPAWITAALAAGGVNARVAGLVMESVGTGQLGETRRFHLEYAGTPPPDAPKSVVGKFPSANATAAETGRSMGFYRSEVMFYREAAAKAGIHVPRTYVAEIDAANDFVLLFEDLAPARPGDQMRGCSVDEARRALSEAARLHAAYWNDLELMKQPWLYVPEGAQGFYTTELIESSWDYFKRTYDGMLSAEVTDVCERYVRHHAHWNRPRPLPKCYSHCDFRPDNMLFHPAGGRVAIVDWQTSNFLGTGMDTAYFLGGAFDRETRRKHERSLLAGYHEALCAHGVQDYSFDHAMADYRHYSFAVLAVAIAATVIVKRTERGDRLFAHMITGGAHQAIDNHALDTLGA</sequence>
<evidence type="ECO:0000313" key="2">
    <source>
        <dbReference type="EMBL" id="ABM93941.1"/>
    </source>
</evidence>
<evidence type="ECO:0000259" key="1">
    <source>
        <dbReference type="SMART" id="SM00587"/>
    </source>
</evidence>
<gene>
    <name evidence="2" type="ordered locus">Mpe_A0979</name>
</gene>
<dbReference type="KEGG" id="mpt:Mpe_A0979"/>
<dbReference type="PANTHER" id="PTHR23020">
    <property type="entry name" value="UNCHARACTERIZED NUCLEAR HORMONE RECEPTOR-RELATED"/>
    <property type="match status" value="1"/>
</dbReference>
<dbReference type="InterPro" id="IPR011009">
    <property type="entry name" value="Kinase-like_dom_sf"/>
</dbReference>
<dbReference type="InterPro" id="IPR004119">
    <property type="entry name" value="EcKL"/>
</dbReference>
<feature type="domain" description="CHK kinase-like" evidence="1">
    <location>
        <begin position="121"/>
        <end position="297"/>
    </location>
</feature>
<dbReference type="InterPro" id="IPR015897">
    <property type="entry name" value="CHK_kinase-like"/>
</dbReference>
<accession>A2SEF2</accession>
<dbReference type="RefSeq" id="WP_011828579.1">
    <property type="nucleotide sequence ID" value="NC_008825.1"/>
</dbReference>
<name>A2SEF2_METPP</name>
<dbReference type="Pfam" id="PF02958">
    <property type="entry name" value="EcKL"/>
    <property type="match status" value="1"/>
</dbReference>
<dbReference type="EMBL" id="CP000555">
    <property type="protein sequence ID" value="ABM93941.1"/>
    <property type="molecule type" value="Genomic_DNA"/>
</dbReference>
<dbReference type="AlphaFoldDB" id="A2SEF2"/>
<proteinExistence type="predicted"/>
<dbReference type="Proteomes" id="UP000000366">
    <property type="component" value="Chromosome"/>
</dbReference>
<dbReference type="Gene3D" id="3.90.1200.10">
    <property type="match status" value="1"/>
</dbReference>
<dbReference type="SUPFAM" id="SSF56112">
    <property type="entry name" value="Protein kinase-like (PK-like)"/>
    <property type="match status" value="1"/>
</dbReference>
<evidence type="ECO:0000313" key="3">
    <source>
        <dbReference type="Proteomes" id="UP000000366"/>
    </source>
</evidence>